<dbReference type="Pfam" id="PF01609">
    <property type="entry name" value="DDE_Tnp_1"/>
    <property type="match status" value="1"/>
</dbReference>
<evidence type="ECO:0000313" key="4">
    <source>
        <dbReference type="EMBL" id="VWQ38612.1"/>
    </source>
</evidence>
<evidence type="ECO:0000259" key="1">
    <source>
        <dbReference type="Pfam" id="PF01609"/>
    </source>
</evidence>
<dbReference type="InterPro" id="IPR002559">
    <property type="entry name" value="Transposase_11"/>
</dbReference>
<dbReference type="GO" id="GO:0003677">
    <property type="term" value="F:DNA binding"/>
    <property type="evidence" value="ECO:0007669"/>
    <property type="project" value="InterPro"/>
</dbReference>
<dbReference type="InterPro" id="IPR025161">
    <property type="entry name" value="IS402-like_dom"/>
</dbReference>
<dbReference type="RefSeq" id="WP_143247417.1">
    <property type="nucleotide sequence ID" value="NZ_CABWKE010000032.1"/>
</dbReference>
<dbReference type="GO" id="GO:0006313">
    <property type="term" value="P:DNA transposition"/>
    <property type="evidence" value="ECO:0007669"/>
    <property type="project" value="InterPro"/>
</dbReference>
<dbReference type="Pfam" id="PF13340">
    <property type="entry name" value="DUF4096"/>
    <property type="match status" value="1"/>
</dbReference>
<evidence type="ECO:0000313" key="5">
    <source>
        <dbReference type="Proteomes" id="UP000494179"/>
    </source>
</evidence>
<organism evidence="3 6">
    <name type="scientific">Bifidobacterium longum subsp. infantis</name>
    <dbReference type="NCBI Taxonomy" id="1682"/>
    <lineage>
        <taxon>Bacteria</taxon>
        <taxon>Bacillati</taxon>
        <taxon>Actinomycetota</taxon>
        <taxon>Actinomycetes</taxon>
        <taxon>Bifidobacteriales</taxon>
        <taxon>Bifidobacteriaceae</taxon>
        <taxon>Bifidobacterium</taxon>
    </lineage>
</organism>
<dbReference type="PANTHER" id="PTHR30007">
    <property type="entry name" value="PHP DOMAIN PROTEIN"/>
    <property type="match status" value="1"/>
</dbReference>
<dbReference type="NCBIfam" id="NF033580">
    <property type="entry name" value="transpos_IS5_3"/>
    <property type="match status" value="1"/>
</dbReference>
<comment type="caution">
    <text evidence="3">The sequence shown here is derived from an EMBL/GenBank/DDBJ whole genome shotgun (WGS) entry which is preliminary data.</text>
</comment>
<feature type="domain" description="Insertion element IS402-like" evidence="2">
    <location>
        <begin position="11"/>
        <end position="78"/>
    </location>
</feature>
<dbReference type="Proteomes" id="UP000494270">
    <property type="component" value="Unassembled WGS sequence"/>
</dbReference>
<reference evidence="5 6" key="1">
    <citation type="submission" date="2019-10" db="EMBL/GenBank/DDBJ databases">
        <authorList>
            <consortium name="Melissa Lawson"/>
            <person name="O'neill I."/>
        </authorList>
    </citation>
    <scope>NUCLEOTIDE SEQUENCE [LARGE SCALE GENOMIC DNA]</scope>
    <source>
        <strain evidence="4">LH_664</strain>
        <strain evidence="3">LH_665</strain>
    </source>
</reference>
<dbReference type="AlphaFoldDB" id="A0A8U0LKZ2"/>
<gene>
    <name evidence="4" type="ORF">BIFLH664_02174</name>
    <name evidence="3" type="ORF">BIFLH665_02093</name>
</gene>
<evidence type="ECO:0000313" key="6">
    <source>
        <dbReference type="Proteomes" id="UP000494270"/>
    </source>
</evidence>
<protein>
    <submittedName>
        <fullName evidence="3">Transposase DDE domain protein</fullName>
    </submittedName>
</protein>
<evidence type="ECO:0000259" key="2">
    <source>
        <dbReference type="Pfam" id="PF13340"/>
    </source>
</evidence>
<dbReference type="EMBL" id="CABWKI010000031">
    <property type="protein sequence ID" value="VWQ38612.1"/>
    <property type="molecule type" value="Genomic_DNA"/>
</dbReference>
<dbReference type="GO" id="GO:0004803">
    <property type="term" value="F:transposase activity"/>
    <property type="evidence" value="ECO:0007669"/>
    <property type="project" value="InterPro"/>
</dbReference>
<sequence length="273" mass="31045">MCTPGYGITLDRFMRVAHLLPRQRGNVAVDNYRFVNALLWMCRTGAPWRDLPECYGKWITVCRRFNRWSGNGAMERLFTALQEERIIGVEIRVLAMDSTSVKVHQHATGAPKKRPQSAGVFRGGRNAKVRVASDSGSTLVEIHPGPGNEHDAAHGRRSMAAPGAFMGAHLLMDRAYEGDSTRLLAESFGLTTVVPPKRNRTAPWDYDREAYKGRNMVERVFNRMKHHRKAAARYDRLDETFLAEPRLILIAIYLKNTAKNSKCKYTLIHDWYA</sequence>
<dbReference type="PANTHER" id="PTHR30007:SF1">
    <property type="entry name" value="BLR1914 PROTEIN"/>
    <property type="match status" value="1"/>
</dbReference>
<proteinExistence type="predicted"/>
<accession>A0A8U0LKZ2</accession>
<evidence type="ECO:0000313" key="3">
    <source>
        <dbReference type="EMBL" id="VWQ28977.1"/>
    </source>
</evidence>
<feature type="domain" description="Transposase IS4-like" evidence="1">
    <location>
        <begin position="91"/>
        <end position="231"/>
    </location>
</feature>
<dbReference type="EMBL" id="CABWKE010000032">
    <property type="protein sequence ID" value="VWQ28977.1"/>
    <property type="molecule type" value="Genomic_DNA"/>
</dbReference>
<dbReference type="Proteomes" id="UP000494179">
    <property type="component" value="Unassembled WGS sequence"/>
</dbReference>
<name>A0A8U0LKZ2_BIFLI</name>